<evidence type="ECO:0000313" key="1">
    <source>
        <dbReference type="EMBL" id="JAS86492.1"/>
    </source>
</evidence>
<feature type="non-terminal residue" evidence="1">
    <location>
        <position position="160"/>
    </location>
</feature>
<dbReference type="AlphaFoldDB" id="A0A1B6IHU2"/>
<proteinExistence type="predicted"/>
<dbReference type="EMBL" id="GECU01021214">
    <property type="protein sequence ID" value="JAS86492.1"/>
    <property type="molecule type" value="Transcribed_RNA"/>
</dbReference>
<dbReference type="SUPFAM" id="SSF48452">
    <property type="entry name" value="TPR-like"/>
    <property type="match status" value="1"/>
</dbReference>
<name>A0A1B6IHU2_9HEMI</name>
<accession>A0A1B6IHU2</accession>
<dbReference type="Gene3D" id="1.25.40.10">
    <property type="entry name" value="Tetratricopeptide repeat domain"/>
    <property type="match status" value="1"/>
</dbReference>
<dbReference type="InterPro" id="IPR011990">
    <property type="entry name" value="TPR-like_helical_dom_sf"/>
</dbReference>
<feature type="non-terminal residue" evidence="1">
    <location>
        <position position="1"/>
    </location>
</feature>
<protein>
    <submittedName>
        <fullName evidence="1">Uncharacterized protein</fullName>
    </submittedName>
</protein>
<reference evidence="1" key="1">
    <citation type="submission" date="2015-11" db="EMBL/GenBank/DDBJ databases">
        <title>De novo transcriptome assembly of four potential Pierce s Disease insect vectors from Arizona vineyards.</title>
        <authorList>
            <person name="Tassone E.E."/>
        </authorList>
    </citation>
    <scope>NUCLEOTIDE SEQUENCE</scope>
</reference>
<organism evidence="1">
    <name type="scientific">Homalodisca liturata</name>
    <dbReference type="NCBI Taxonomy" id="320908"/>
    <lineage>
        <taxon>Eukaryota</taxon>
        <taxon>Metazoa</taxon>
        <taxon>Ecdysozoa</taxon>
        <taxon>Arthropoda</taxon>
        <taxon>Hexapoda</taxon>
        <taxon>Insecta</taxon>
        <taxon>Pterygota</taxon>
        <taxon>Neoptera</taxon>
        <taxon>Paraneoptera</taxon>
        <taxon>Hemiptera</taxon>
        <taxon>Auchenorrhyncha</taxon>
        <taxon>Membracoidea</taxon>
        <taxon>Cicadellidae</taxon>
        <taxon>Cicadellinae</taxon>
        <taxon>Proconiini</taxon>
        <taxon>Homalodisca</taxon>
    </lineage>
</organism>
<gene>
    <name evidence="1" type="ORF">g.57995</name>
</gene>
<sequence length="160" mass="18275">ELPALQEARAYSSHRNYSAALEIYTSILPTIDPQTIAYSHVLLEYAQCLIESVSYEAEVGYRRALQLRQQCEGSDADEDLEIAWDCLETCRANLEVVCDRERLCEVHKGLGDVHSLVNRFEDALKEYHRAYEYCDSPDASLELLECLAECHRSMGEHEEA</sequence>